<gene>
    <name evidence="9" type="ORF">CLODIP_2_CD14573</name>
</gene>
<comment type="similarity">
    <text evidence="2 6">Belongs to the ETS family.</text>
</comment>
<protein>
    <recommendedName>
        <fullName evidence="8">ETS domain-containing protein</fullName>
    </recommendedName>
</protein>
<evidence type="ECO:0000313" key="9">
    <source>
        <dbReference type="EMBL" id="CAB3378454.1"/>
    </source>
</evidence>
<dbReference type="PROSITE" id="PS00346">
    <property type="entry name" value="ETS_DOMAIN_2"/>
    <property type="match status" value="1"/>
</dbReference>
<evidence type="ECO:0000256" key="1">
    <source>
        <dbReference type="ARBA" id="ARBA00004123"/>
    </source>
</evidence>
<dbReference type="Proteomes" id="UP000494165">
    <property type="component" value="Unassembled WGS sequence"/>
</dbReference>
<keyword evidence="10" id="KW-1185">Reference proteome</keyword>
<dbReference type="InterPro" id="IPR046328">
    <property type="entry name" value="ETS_fam"/>
</dbReference>
<dbReference type="OrthoDB" id="8196042at2759"/>
<dbReference type="GO" id="GO:0006914">
    <property type="term" value="P:autophagy"/>
    <property type="evidence" value="ECO:0007669"/>
    <property type="project" value="UniProtKB-ARBA"/>
</dbReference>
<comment type="subcellular location">
    <subcellularLocation>
        <location evidence="1 6">Nucleus</location>
    </subcellularLocation>
</comment>
<evidence type="ECO:0000256" key="5">
    <source>
        <dbReference type="ARBA" id="ARBA00023242"/>
    </source>
</evidence>
<dbReference type="Gene3D" id="1.10.10.10">
    <property type="entry name" value="Winged helix-like DNA-binding domain superfamily/Winged helix DNA-binding domain"/>
    <property type="match status" value="1"/>
</dbReference>
<evidence type="ECO:0000256" key="7">
    <source>
        <dbReference type="SAM" id="MobiDB-lite"/>
    </source>
</evidence>
<dbReference type="GO" id="GO:0030154">
    <property type="term" value="P:cell differentiation"/>
    <property type="evidence" value="ECO:0007669"/>
    <property type="project" value="TreeGrafter"/>
</dbReference>
<dbReference type="SMART" id="SM00413">
    <property type="entry name" value="ETS"/>
    <property type="match status" value="1"/>
</dbReference>
<dbReference type="GO" id="GO:0001228">
    <property type="term" value="F:DNA-binding transcription activator activity, RNA polymerase II-specific"/>
    <property type="evidence" value="ECO:0007669"/>
    <property type="project" value="UniProtKB-ARBA"/>
</dbReference>
<organism evidence="9 10">
    <name type="scientific">Cloeon dipterum</name>
    <dbReference type="NCBI Taxonomy" id="197152"/>
    <lineage>
        <taxon>Eukaryota</taxon>
        <taxon>Metazoa</taxon>
        <taxon>Ecdysozoa</taxon>
        <taxon>Arthropoda</taxon>
        <taxon>Hexapoda</taxon>
        <taxon>Insecta</taxon>
        <taxon>Pterygota</taxon>
        <taxon>Palaeoptera</taxon>
        <taxon>Ephemeroptera</taxon>
        <taxon>Pisciforma</taxon>
        <taxon>Baetidae</taxon>
        <taxon>Cloeon</taxon>
    </lineage>
</organism>
<evidence type="ECO:0000256" key="2">
    <source>
        <dbReference type="ARBA" id="ARBA00005562"/>
    </source>
</evidence>
<dbReference type="PANTHER" id="PTHR11849">
    <property type="entry name" value="ETS"/>
    <property type="match status" value="1"/>
</dbReference>
<dbReference type="PROSITE" id="PS50061">
    <property type="entry name" value="ETS_DOMAIN_3"/>
    <property type="match status" value="1"/>
</dbReference>
<accession>A0A8S1DKD0</accession>
<feature type="compositionally biased region" description="Low complexity" evidence="7">
    <location>
        <begin position="212"/>
        <end position="237"/>
    </location>
</feature>
<evidence type="ECO:0000256" key="4">
    <source>
        <dbReference type="ARBA" id="ARBA00023125"/>
    </source>
</evidence>
<dbReference type="GO" id="GO:0043565">
    <property type="term" value="F:sequence-specific DNA binding"/>
    <property type="evidence" value="ECO:0007669"/>
    <property type="project" value="InterPro"/>
</dbReference>
<dbReference type="EMBL" id="CADEPI010000164">
    <property type="protein sequence ID" value="CAB3378454.1"/>
    <property type="molecule type" value="Genomic_DNA"/>
</dbReference>
<dbReference type="Pfam" id="PF00178">
    <property type="entry name" value="Ets"/>
    <property type="match status" value="1"/>
</dbReference>
<keyword evidence="5 6" id="KW-0539">Nucleus</keyword>
<feature type="region of interest" description="Disordered" evidence="7">
    <location>
        <begin position="145"/>
        <end position="185"/>
    </location>
</feature>
<reference evidence="9 10" key="1">
    <citation type="submission" date="2020-04" db="EMBL/GenBank/DDBJ databases">
        <authorList>
            <person name="Alioto T."/>
            <person name="Alioto T."/>
            <person name="Gomez Garrido J."/>
        </authorList>
    </citation>
    <scope>NUCLEOTIDE SEQUENCE [LARGE SCALE GENOMIC DNA]</scope>
</reference>
<feature type="region of interest" description="Disordered" evidence="7">
    <location>
        <begin position="385"/>
        <end position="404"/>
    </location>
</feature>
<dbReference type="PANTHER" id="PTHR11849:SF191">
    <property type="entry name" value="ECDYSONE-INDUCED PROTEIN 74EF ISOFORM B"/>
    <property type="match status" value="1"/>
</dbReference>
<feature type="domain" description="ETS" evidence="8">
    <location>
        <begin position="412"/>
        <end position="494"/>
    </location>
</feature>
<proteinExistence type="inferred from homology"/>
<dbReference type="GO" id="GO:0005634">
    <property type="term" value="C:nucleus"/>
    <property type="evidence" value="ECO:0007669"/>
    <property type="project" value="UniProtKB-SubCell"/>
</dbReference>
<dbReference type="FunFam" id="1.10.10.10:FF:000411">
    <property type="entry name" value="Ecdysone-induced protein 74EF isoform A"/>
    <property type="match status" value="1"/>
</dbReference>
<dbReference type="GO" id="GO:0040034">
    <property type="term" value="P:regulation of development, heterochronic"/>
    <property type="evidence" value="ECO:0007669"/>
    <property type="project" value="UniProtKB-ARBA"/>
</dbReference>
<feature type="compositionally biased region" description="Low complexity" evidence="7">
    <location>
        <begin position="304"/>
        <end position="318"/>
    </location>
</feature>
<dbReference type="AlphaFoldDB" id="A0A8S1DKD0"/>
<feature type="region of interest" description="Disordered" evidence="7">
    <location>
        <begin position="285"/>
        <end position="318"/>
    </location>
</feature>
<dbReference type="InterPro" id="IPR000418">
    <property type="entry name" value="Ets_dom"/>
</dbReference>
<dbReference type="PROSITE" id="PS00345">
    <property type="entry name" value="ETS_DOMAIN_1"/>
    <property type="match status" value="1"/>
</dbReference>
<evidence type="ECO:0000256" key="3">
    <source>
        <dbReference type="ARBA" id="ARBA00022473"/>
    </source>
</evidence>
<keyword evidence="3" id="KW-0217">Developmental protein</keyword>
<keyword evidence="4 6" id="KW-0238">DNA-binding</keyword>
<evidence type="ECO:0000259" key="8">
    <source>
        <dbReference type="PROSITE" id="PS50061"/>
    </source>
</evidence>
<dbReference type="PRINTS" id="PR00454">
    <property type="entry name" value="ETSDOMAIN"/>
</dbReference>
<comment type="caution">
    <text evidence="9">The sequence shown here is derived from an EMBL/GenBank/DDBJ whole genome shotgun (WGS) entry which is preliminary data.</text>
</comment>
<dbReference type="InterPro" id="IPR036388">
    <property type="entry name" value="WH-like_DNA-bd_sf"/>
</dbReference>
<name>A0A8S1DKD0_9INSE</name>
<feature type="region of interest" description="Disordered" evidence="7">
    <location>
        <begin position="201"/>
        <end position="240"/>
    </location>
</feature>
<evidence type="ECO:0000313" key="10">
    <source>
        <dbReference type="Proteomes" id="UP000494165"/>
    </source>
</evidence>
<evidence type="ECO:0000256" key="6">
    <source>
        <dbReference type="RuleBase" id="RU004019"/>
    </source>
</evidence>
<dbReference type="InterPro" id="IPR036390">
    <property type="entry name" value="WH_DNA-bd_sf"/>
</dbReference>
<sequence>MMAFLDDYLEGEGTTPPMQELSQSDLNSLPNVDADSTAFELDLLFSDFPSNEKEENNNGTADSIDVKHTLTSLTASIISDPMSTPSLASNALAQRKMNVATANPLLAGKLATPLPTPVPSFSSNAPHLEFKTEFKQEFPLKTKFKTEPGTVDTTHGSLLGADDTDTDDDGPATSVASLPPPQLKQPSSVLLHNILSLQPSSLQHPHRAAGFSSSSTGSLPPSPADSGVSDVDSSSSGHTDELRARLQLPINGAAGGDNALVQQQQQLLQQHNSYYQHLSTPSHLPQHAAYYNPRQPSGNGADLYAGASSSYMQQQQQQQQHYLGLGSYGGGMMTSTSPPMHLGQQGMVKQEHSPLGLQVGHSAGSPNGADHYLMNLGFHAKAKKKLKKPRGPGTGLPGDASVKRKSREGSTTYLWEFLLKLLQDREYCPRYIKWTNRERGVFKLVDSKAVSRLWGQHKNKPDMNYETMGRALRYYYQRGILAKVDGQRLVYQFVDVPRDIIEIDCSGV</sequence>
<dbReference type="SUPFAM" id="SSF46785">
    <property type="entry name" value="Winged helix' DNA-binding domain"/>
    <property type="match status" value="1"/>
</dbReference>